<dbReference type="RefSeq" id="WP_160973580.1">
    <property type="nucleotide sequence ID" value="NZ_WWEN01000004.1"/>
</dbReference>
<dbReference type="Proteomes" id="UP000479043">
    <property type="component" value="Unassembled WGS sequence"/>
</dbReference>
<evidence type="ECO:0000259" key="5">
    <source>
        <dbReference type="Pfam" id="PF13439"/>
    </source>
</evidence>
<dbReference type="PANTHER" id="PTHR43685:SF5">
    <property type="entry name" value="GLYCOSYLTRANSFERASE EPSE-RELATED"/>
    <property type="match status" value="1"/>
</dbReference>
<dbReference type="InterPro" id="IPR028098">
    <property type="entry name" value="Glyco_trans_4-like_N"/>
</dbReference>
<dbReference type="InterPro" id="IPR029044">
    <property type="entry name" value="Nucleotide-diphossugar_trans"/>
</dbReference>
<accession>A0A6L8LJP6</accession>
<evidence type="ECO:0000256" key="3">
    <source>
        <dbReference type="ARBA" id="ARBA00022679"/>
    </source>
</evidence>
<dbReference type="SUPFAM" id="SSF53448">
    <property type="entry name" value="Nucleotide-diphospho-sugar transferases"/>
    <property type="match status" value="1"/>
</dbReference>
<keyword evidence="7" id="KW-1185">Reference proteome</keyword>
<evidence type="ECO:0000256" key="1">
    <source>
        <dbReference type="ARBA" id="ARBA00006739"/>
    </source>
</evidence>
<sequence length="934" mass="103047">MSKFAPSDPRPDRPEDFDPVWYLQAYPDVRQSGTDPWTHYDRFGRAEGRQGRPVQALELDLLLWRGHEAEALPALRALLETGPVLERAAAGWVLARWDHEHQSPEQARKAILTFYADPVGTRVISHPGPYLLGVQLCLGCDDRAGAETILAAGIERFGPRPDFDLAGLLIDKAQGVPEAGLAARLLRIYQPRDLAPVQIAEGDGALFDRLQADPAPWSGADPASLPLVSVILPVFNGAGGLPTALRGLQAQSWPRLEILVVDDGSSDNSLDIARAAAAKDPRIRVIAHERNQGAYPARNTGFAAAKGDFITVHDADDWSHPQKIEMQAQALIAKPELKACLSHWVRVSNDLDMSRWRMEEGWVYRNVSSMMIRAGLRDELGYWDRVRVNADTEYYYRVIQAYGPRAIEEVCPGLPLAFGRSAPESLTNRSATHLRTQFRGLRRDYMEAVHQWHSRAESPADLYLPQVPETRPFRVPEDIGLGDPQGPQTDYDLLHDSPLLDEDWYRLQNADVMHSEIGAVRHYLMAGARENRDPGPGFSTGGYRRAQGLSPDENPLVHYETVGRDQGLDPLPCFAGALADTTPEEAPRVMVFAHMTGETLFGAERSLFGVLERMVQRGLCPVVVLPALRNTDYLDRLLQVSAAVEMLPQMWMHALRQPPQQTVEAIRALIGKYRPAEIHLNTMVMDAPLLAARAEGVKSVLHLRELPAEDSALCWTLGADADTLRQILLERADRFIVTSQVAADWLGCPERIAIRPNSVDEALFELPFAPDEVLNVALISSNIAKKGLADFLAVARIVAKAERPIRFRLIGPATQDLHLMQPLPENVEFRDYAASPVAALEQADVVMSLSKFAESFGRTVMEAMAAGRPVICYRRGAPPSLVESGVSGFVVPADDTQAAANAVLALEAARFQLPALSRAARGRARLLQEQAMQG</sequence>
<dbReference type="Pfam" id="PF00535">
    <property type="entry name" value="Glycos_transf_2"/>
    <property type="match status" value="1"/>
</dbReference>
<dbReference type="CDD" id="cd03801">
    <property type="entry name" value="GT4_PimA-like"/>
    <property type="match status" value="1"/>
</dbReference>
<dbReference type="InterPro" id="IPR001173">
    <property type="entry name" value="Glyco_trans_2-like"/>
</dbReference>
<dbReference type="GO" id="GO:0016757">
    <property type="term" value="F:glycosyltransferase activity"/>
    <property type="evidence" value="ECO:0007669"/>
    <property type="project" value="UniProtKB-KW"/>
</dbReference>
<keyword evidence="3 6" id="KW-0808">Transferase</keyword>
<protein>
    <submittedName>
        <fullName evidence="6">Glycosyltransferase</fullName>
    </submittedName>
</protein>
<dbReference type="AlphaFoldDB" id="A0A6L8LJP6"/>
<reference evidence="6 7" key="1">
    <citation type="submission" date="2020-01" db="EMBL/GenBank/DDBJ databases">
        <authorList>
            <person name="Chen S."/>
        </authorList>
    </citation>
    <scope>NUCLEOTIDE SEQUENCE [LARGE SCALE GENOMIC DNA]</scope>
    <source>
        <strain evidence="6 7">GS-10</strain>
    </source>
</reference>
<dbReference type="EMBL" id="WWEN01000004">
    <property type="protein sequence ID" value="MYM55873.1"/>
    <property type="molecule type" value="Genomic_DNA"/>
</dbReference>
<proteinExistence type="inferred from homology"/>
<comment type="caution">
    <text evidence="6">The sequence shown here is derived from an EMBL/GenBank/DDBJ whole genome shotgun (WGS) entry which is preliminary data.</text>
</comment>
<dbReference type="CDD" id="cd00761">
    <property type="entry name" value="Glyco_tranf_GTA_type"/>
    <property type="match status" value="1"/>
</dbReference>
<evidence type="ECO:0000256" key="2">
    <source>
        <dbReference type="ARBA" id="ARBA00022676"/>
    </source>
</evidence>
<evidence type="ECO:0000259" key="4">
    <source>
        <dbReference type="Pfam" id="PF00535"/>
    </source>
</evidence>
<gene>
    <name evidence="6" type="ORF">GR167_11210</name>
</gene>
<dbReference type="Pfam" id="PF13692">
    <property type="entry name" value="Glyco_trans_1_4"/>
    <property type="match status" value="1"/>
</dbReference>
<dbReference type="Gene3D" id="3.40.50.2000">
    <property type="entry name" value="Glycogen Phosphorylase B"/>
    <property type="match status" value="2"/>
</dbReference>
<feature type="domain" description="Glycosyltransferase 2-like" evidence="4">
    <location>
        <begin position="229"/>
        <end position="350"/>
    </location>
</feature>
<organism evidence="6 7">
    <name type="scientific">Thalassovita mangrovi</name>
    <dbReference type="NCBI Taxonomy" id="2692236"/>
    <lineage>
        <taxon>Bacteria</taxon>
        <taxon>Pseudomonadati</taxon>
        <taxon>Pseudomonadota</taxon>
        <taxon>Alphaproteobacteria</taxon>
        <taxon>Rhodobacterales</taxon>
        <taxon>Roseobacteraceae</taxon>
        <taxon>Thalassovita</taxon>
    </lineage>
</organism>
<dbReference type="InterPro" id="IPR050834">
    <property type="entry name" value="Glycosyltransf_2"/>
</dbReference>
<dbReference type="PANTHER" id="PTHR43685">
    <property type="entry name" value="GLYCOSYLTRANSFERASE"/>
    <property type="match status" value="1"/>
</dbReference>
<dbReference type="Gene3D" id="3.90.550.10">
    <property type="entry name" value="Spore Coat Polysaccharide Biosynthesis Protein SpsA, Chain A"/>
    <property type="match status" value="1"/>
</dbReference>
<keyword evidence="2" id="KW-0328">Glycosyltransferase</keyword>
<name>A0A6L8LJP6_9RHOB</name>
<evidence type="ECO:0000313" key="6">
    <source>
        <dbReference type="EMBL" id="MYM55873.1"/>
    </source>
</evidence>
<feature type="domain" description="Glycosyltransferase subfamily 4-like N-terminal" evidence="5">
    <location>
        <begin position="602"/>
        <end position="761"/>
    </location>
</feature>
<dbReference type="SUPFAM" id="SSF53756">
    <property type="entry name" value="UDP-Glycosyltransferase/glycogen phosphorylase"/>
    <property type="match status" value="1"/>
</dbReference>
<dbReference type="Pfam" id="PF13439">
    <property type="entry name" value="Glyco_transf_4"/>
    <property type="match status" value="1"/>
</dbReference>
<comment type="similarity">
    <text evidence="1">Belongs to the glycosyltransferase 2 family.</text>
</comment>
<evidence type="ECO:0000313" key="7">
    <source>
        <dbReference type="Proteomes" id="UP000479043"/>
    </source>
</evidence>